<evidence type="ECO:0000313" key="2">
    <source>
        <dbReference type="Proteomes" id="UP000019678"/>
    </source>
</evidence>
<dbReference type="AlphaFoldDB" id="A0A017SSZ5"/>
<evidence type="ECO:0000313" key="1">
    <source>
        <dbReference type="EMBL" id="EYF00059.1"/>
    </source>
</evidence>
<protein>
    <submittedName>
        <fullName evidence="1">Uncharacterized protein</fullName>
    </submittedName>
</protein>
<keyword evidence="2" id="KW-1185">Reference proteome</keyword>
<dbReference type="STRING" id="1192034.CAP_1410"/>
<proteinExistence type="predicted"/>
<reference evidence="1 2" key="1">
    <citation type="submission" date="2013-05" db="EMBL/GenBank/DDBJ databases">
        <title>Genome assembly of Chondromyces apiculatus DSM 436.</title>
        <authorList>
            <person name="Sharma G."/>
            <person name="Khatri I."/>
            <person name="Kaur C."/>
            <person name="Mayilraj S."/>
            <person name="Subramanian S."/>
        </authorList>
    </citation>
    <scope>NUCLEOTIDE SEQUENCE [LARGE SCALE GENOMIC DNA]</scope>
    <source>
        <strain evidence="1 2">DSM 436</strain>
    </source>
</reference>
<name>A0A017SSZ5_9BACT</name>
<dbReference type="Proteomes" id="UP000019678">
    <property type="component" value="Unassembled WGS sequence"/>
</dbReference>
<sequence length="52" mass="5879">MLHALHRGTLQSCAHSSARGFEELSMIHPARRDEDALQVRVDVAEDPLLRLE</sequence>
<accession>A0A017SSZ5</accession>
<organism evidence="1 2">
    <name type="scientific">Chondromyces apiculatus DSM 436</name>
    <dbReference type="NCBI Taxonomy" id="1192034"/>
    <lineage>
        <taxon>Bacteria</taxon>
        <taxon>Pseudomonadati</taxon>
        <taxon>Myxococcota</taxon>
        <taxon>Polyangia</taxon>
        <taxon>Polyangiales</taxon>
        <taxon>Polyangiaceae</taxon>
        <taxon>Chondromyces</taxon>
    </lineage>
</organism>
<dbReference type="EMBL" id="ASRX01000139">
    <property type="protein sequence ID" value="EYF00059.1"/>
    <property type="molecule type" value="Genomic_DNA"/>
</dbReference>
<comment type="caution">
    <text evidence="1">The sequence shown here is derived from an EMBL/GenBank/DDBJ whole genome shotgun (WGS) entry which is preliminary data.</text>
</comment>
<gene>
    <name evidence="1" type="ORF">CAP_1410</name>
</gene>